<feature type="compositionally biased region" description="Gly residues" evidence="1">
    <location>
        <begin position="359"/>
        <end position="369"/>
    </location>
</feature>
<feature type="compositionally biased region" description="Basic and acidic residues" evidence="1">
    <location>
        <begin position="742"/>
        <end position="751"/>
    </location>
</feature>
<feature type="compositionally biased region" description="Basic and acidic residues" evidence="1">
    <location>
        <begin position="794"/>
        <end position="805"/>
    </location>
</feature>
<evidence type="ECO:0000256" key="1">
    <source>
        <dbReference type="SAM" id="MobiDB-lite"/>
    </source>
</evidence>
<feature type="compositionally biased region" description="Basic and acidic residues" evidence="1">
    <location>
        <begin position="716"/>
        <end position="726"/>
    </location>
</feature>
<feature type="compositionally biased region" description="Low complexity" evidence="1">
    <location>
        <begin position="1346"/>
        <end position="1378"/>
    </location>
</feature>
<feature type="compositionally biased region" description="Low complexity" evidence="1">
    <location>
        <begin position="755"/>
        <end position="765"/>
    </location>
</feature>
<feature type="region of interest" description="Disordered" evidence="1">
    <location>
        <begin position="1016"/>
        <end position="1247"/>
    </location>
</feature>
<reference evidence="2 3" key="1">
    <citation type="submission" date="2018-03" db="EMBL/GenBank/DDBJ databases">
        <authorList>
            <person name="Guldener U."/>
        </authorList>
    </citation>
    <scope>NUCLEOTIDE SEQUENCE [LARGE SCALE GENOMIC DNA]</scope>
    <source>
        <strain evidence="2 3">DAOM196992</strain>
    </source>
</reference>
<feature type="compositionally biased region" description="Polar residues" evidence="1">
    <location>
        <begin position="403"/>
        <end position="415"/>
    </location>
</feature>
<feature type="compositionally biased region" description="Polar residues" evidence="1">
    <location>
        <begin position="594"/>
        <end position="603"/>
    </location>
</feature>
<feature type="compositionally biased region" description="Polar residues" evidence="1">
    <location>
        <begin position="1407"/>
        <end position="1417"/>
    </location>
</feature>
<feature type="compositionally biased region" description="Low complexity" evidence="1">
    <location>
        <begin position="233"/>
        <end position="247"/>
    </location>
</feature>
<feature type="compositionally biased region" description="Polar residues" evidence="1">
    <location>
        <begin position="1547"/>
        <end position="1561"/>
    </location>
</feature>
<feature type="compositionally biased region" description="Polar residues" evidence="1">
    <location>
        <begin position="1262"/>
        <end position="1272"/>
    </location>
</feature>
<dbReference type="Proteomes" id="UP000323386">
    <property type="component" value="Unassembled WGS sequence"/>
</dbReference>
<feature type="compositionally biased region" description="Basic and acidic residues" evidence="1">
    <location>
        <begin position="647"/>
        <end position="661"/>
    </location>
</feature>
<organism evidence="2 3">
    <name type="scientific">Pseudozyma flocculosa</name>
    <dbReference type="NCBI Taxonomy" id="84751"/>
    <lineage>
        <taxon>Eukaryota</taxon>
        <taxon>Fungi</taxon>
        <taxon>Dikarya</taxon>
        <taxon>Basidiomycota</taxon>
        <taxon>Ustilaginomycotina</taxon>
        <taxon>Ustilaginomycetes</taxon>
        <taxon>Ustilaginales</taxon>
        <taxon>Ustilaginaceae</taxon>
        <taxon>Pseudozyma</taxon>
    </lineage>
</organism>
<feature type="compositionally biased region" description="Basic and acidic residues" evidence="1">
    <location>
        <begin position="628"/>
        <end position="637"/>
    </location>
</feature>
<feature type="compositionally biased region" description="Polar residues" evidence="1">
    <location>
        <begin position="1215"/>
        <end position="1239"/>
    </location>
</feature>
<feature type="compositionally biased region" description="Low complexity" evidence="1">
    <location>
        <begin position="433"/>
        <end position="445"/>
    </location>
</feature>
<name>A0A5C3FE79_9BASI</name>
<feature type="compositionally biased region" description="Low complexity" evidence="1">
    <location>
        <begin position="806"/>
        <end position="823"/>
    </location>
</feature>
<feature type="compositionally biased region" description="Low complexity" evidence="1">
    <location>
        <begin position="784"/>
        <end position="793"/>
    </location>
</feature>
<sequence>MSNGGGHYSFAPPQHEPGYRPMSTSPTPPSRLDNRSVSPSSGKPKFWPFNRSRSASPNDQAIANPTNNRSRKTSAGYSPARGASPNSGGFVVRTVTRQPGGVSAPTSPVSDAPYQPDWSRAAQPSPRRMTLEDSDDDAQQPTALDGRHQLQYRRSKSRPIASALSLSVPAGGPGGGVGYGTATSSNDGRPEPHFAAPQMSAPRPASPGGASMTAGGFQKSLQERGRSPRKAPSGQSLGQQQQQQQGHQQDRSRSRSAHSAKGGDDASVATTPSGKVIRPMITPGPRSLAQQSSGSDGAESTRPVLSAKTSFQSIRPQGLTGPRQFPGSARPSFDGAPPSPHEMHGAPAYRQPSPLGYGQSPGIGSGGPGPATSATSPVHANGSASPRHGPTGAASVGHFSDAVTASGQEAPSPSSRGRKFSFGFTRGRKASDAAAVVGGQAPVGPLDGLPSPVDIPYGRGPGSGFASRSRSRDPGAETDYSYENGASPFGSVSPAGSPGFLSSMAASRGGDGGAAGYVGRSASPGGSSLAGKWFKGIFGKSPQAGDNDQDWRGAPMYPNANLEAAVRSREGSPLPALPSNAQAERQALAPRQPPNQGRRSQTLPNPPPSEDDVEALLQKRQSMKQARRIVDAERRELMSPTTQQRGFDPDRDREYRPKQAVDDPSEDYEANLHAERRKSPPGRKPVPRIVDRSQDDSLSRLEGRLTPAQKIIQETRSMHLARESLEGRNGSPRTTAATAAEDATKDPKSSDVGRSAQQASAVQSSGKDLASRPAQSNEPEQAVRRGASAGGSSKAKDKGKRREESSSSQAPPASAGPARQQQQDARREWQQHAAPHARASLPHPGELAQAPKPASNLAAKAPPAGSKATSALSPGSGPMPLDMSLPQALQEMMVRFYRFERYSVPLIRSLETRLIDIERDAMMASNPQAGGRSHVETASQHEEMDRWVGQMTMLMKHEVGQLKAAAREIREGRELVAQVAKGLGSFGAGIGGSSSLPTFSSIGTLPAAEATAAATTLDMPQRTVQLEGKDVTDSPSSTKGDTGVQPPSAAGTARKQASAASGSETSRDAAMAQRAAPGSQSQRNDHDAARRNNVSSSSFRSAVPVAHSSGVAGASSAPGNLVLPPGSRPALDKNEGKFGSPTKATFGFSEPDATSRRERSTSPGGRPRYTSALGQPMHDGRLSPGATSPVRSYPDPEVRAGIASPGRWAGDQRKFSQTLVASPAVSDQASIHSGVSGQSAADRPKREISVEERLKALMDGTSIRSRASSFAGSMSERDVQDDNDEGAQEPQPSTPARVGDDYAPAPEGELVEGRSNTQGQASRATVGQEGEEDTAADDGRERRRQSASQSTTATTSTDAHTIRPGAVAGAGARSAGPPVDAPTRPLVFKRNTGEIAKRASAFLEAGNGNTPTNSSREASPIGDTASSARVDFPSSSARRSPSPAAANELSAPAAISPAVSRSSSSGPSPNTANSVRQRALSYLSTAGAGAAAEDRSRAASVTPAEGPEADDDALPTTPSKAISPSSWLASSSSPPSSSSPTKFRGGNASTSSNPGSATIGASSAPAGPQSGRISPSKLHANRFASPDKDARGGGSSSPLASPTKKAIGLPTQGGAGSGVASRWSANRKEGSDASGGAGVGRASTGIPGLGVEKKRSFGPVAAIPALAAGAGSVGGASKGPTMVGHAATLKERVAFFDSVK</sequence>
<proteinExistence type="predicted"/>
<gene>
    <name evidence="2" type="ORF">PSFLO_07263</name>
</gene>
<feature type="compositionally biased region" description="Low complexity" evidence="1">
    <location>
        <begin position="1523"/>
        <end position="1540"/>
    </location>
</feature>
<keyword evidence="3" id="KW-1185">Reference proteome</keyword>
<protein>
    <submittedName>
        <fullName evidence="2">Uncharacterized protein</fullName>
    </submittedName>
</protein>
<evidence type="ECO:0000313" key="3">
    <source>
        <dbReference type="Proteomes" id="UP000323386"/>
    </source>
</evidence>
<evidence type="ECO:0000313" key="2">
    <source>
        <dbReference type="EMBL" id="SPO41781.1"/>
    </source>
</evidence>
<feature type="region of interest" description="Disordered" evidence="1">
    <location>
        <begin position="1260"/>
        <end position="1644"/>
    </location>
</feature>
<feature type="compositionally biased region" description="Low complexity" evidence="1">
    <location>
        <begin position="1479"/>
        <end position="1491"/>
    </location>
</feature>
<dbReference type="EMBL" id="OOIP01000031">
    <property type="protein sequence ID" value="SPO41781.1"/>
    <property type="molecule type" value="Genomic_DNA"/>
</dbReference>
<feature type="compositionally biased region" description="Polar residues" evidence="1">
    <location>
        <begin position="1314"/>
        <end position="1325"/>
    </location>
</feature>
<dbReference type="OrthoDB" id="3362023at2759"/>
<accession>A0A5C3FE79</accession>
<feature type="compositionally biased region" description="Basic and acidic residues" evidence="1">
    <location>
        <begin position="689"/>
        <end position="703"/>
    </location>
</feature>
<feature type="region of interest" description="Disordered" evidence="1">
    <location>
        <begin position="1"/>
        <end position="879"/>
    </location>
</feature>
<feature type="compositionally biased region" description="Polar residues" evidence="1">
    <location>
        <begin position="51"/>
        <end position="76"/>
    </location>
</feature>
<feature type="compositionally biased region" description="Low complexity" evidence="1">
    <location>
        <begin position="1433"/>
        <end position="1469"/>
    </location>
</feature>
<feature type="compositionally biased region" description="Low complexity" evidence="1">
    <location>
        <begin position="1091"/>
        <end position="1119"/>
    </location>
</feature>